<dbReference type="AlphaFoldDB" id="E3BJ61"/>
<keyword evidence="1" id="KW-1133">Transmembrane helix</keyword>
<feature type="transmembrane region" description="Helical" evidence="1">
    <location>
        <begin position="334"/>
        <end position="353"/>
    </location>
</feature>
<organism evidence="2 3">
    <name type="scientific">Vibrio caribbeanicus ATCC BAA-2122</name>
    <dbReference type="NCBI Taxonomy" id="796620"/>
    <lineage>
        <taxon>Bacteria</taxon>
        <taxon>Pseudomonadati</taxon>
        <taxon>Pseudomonadota</taxon>
        <taxon>Gammaproteobacteria</taxon>
        <taxon>Vibrionales</taxon>
        <taxon>Vibrionaceae</taxon>
        <taxon>Vibrio</taxon>
    </lineage>
</organism>
<accession>E3BJ61</accession>
<evidence type="ECO:0000256" key="1">
    <source>
        <dbReference type="SAM" id="Phobius"/>
    </source>
</evidence>
<feature type="transmembrane region" description="Helical" evidence="1">
    <location>
        <begin position="73"/>
        <end position="91"/>
    </location>
</feature>
<gene>
    <name evidence="2" type="ORF">VIBC2010_20265</name>
</gene>
<dbReference type="Proteomes" id="UP000002943">
    <property type="component" value="Unassembled WGS sequence"/>
</dbReference>
<proteinExistence type="predicted"/>
<dbReference type="STRING" id="796620.VIBC2010_20265"/>
<dbReference type="eggNOG" id="ENOG5031ER4">
    <property type="taxonomic scope" value="Bacteria"/>
</dbReference>
<feature type="transmembrane region" description="Helical" evidence="1">
    <location>
        <begin position="7"/>
        <end position="29"/>
    </location>
</feature>
<evidence type="ECO:0000313" key="3">
    <source>
        <dbReference type="Proteomes" id="UP000002943"/>
    </source>
</evidence>
<feature type="transmembrane region" description="Helical" evidence="1">
    <location>
        <begin position="223"/>
        <end position="247"/>
    </location>
</feature>
<sequence>MLTSPIIVYFFAWGLVLTLYALGLTTNLFPFSWEGMFMIAANLVSMFVAYLFTTLGRRRKKITQDYFGVVKQYAKFLFIFWLLGSLVEIYHGRGVPLTWVIFGTGRLYTEFGIPSFHGVMNACYLQLVTSLAYLGLVQKKRIYFFFILVLLAWPIMMLGRGILLSALVQITVVAMFFIKVKPKYFLALLLLGLMFIVGFGFLGDMRQNANPFEYLVKDDYKEIFSSLPSGFLWVYVYLTAGLSNLFYNLPTLEPTYTFNYSFSNMLPTIVREFFDISGRNDLFLFVDHNLNTSTVYAGFASDFWILGGFVMVALIQLFACMAYRIAMWGRPWGIFAYTVFFQILLFSIFYDMFFLLPTLFQLAMTMLLYAYSQFGYRK</sequence>
<feature type="transmembrane region" description="Helical" evidence="1">
    <location>
        <begin position="111"/>
        <end position="133"/>
    </location>
</feature>
<reference evidence="2 3" key="1">
    <citation type="journal article" date="2012" name="Int. J. Syst. Evol. Microbiol.">
        <title>Vibrio caribbeanicus sp. nov., isolated from the marine sponge Scleritoderma cyanea.</title>
        <authorList>
            <person name="Hoffmann M."/>
            <person name="Monday S.R."/>
            <person name="Allard M.W."/>
            <person name="Strain E.A."/>
            <person name="Whittaker P."/>
            <person name="Naum M."/>
            <person name="McCarthy P.J."/>
            <person name="Lopez J.V."/>
            <person name="Fischer M."/>
            <person name="Brown E.W."/>
        </authorList>
    </citation>
    <scope>NUCLEOTIDE SEQUENCE [LARGE SCALE GENOMIC DNA]</scope>
    <source>
        <strain evidence="2 3">ATCC BAA-2122</strain>
    </source>
</reference>
<keyword evidence="1 2" id="KW-0812">Transmembrane</keyword>
<keyword evidence="3" id="KW-1185">Reference proteome</keyword>
<feature type="transmembrane region" description="Helical" evidence="1">
    <location>
        <begin position="184"/>
        <end position="202"/>
    </location>
</feature>
<feature type="transmembrane region" description="Helical" evidence="1">
    <location>
        <begin position="145"/>
        <end position="178"/>
    </location>
</feature>
<feature type="transmembrane region" description="Helical" evidence="1">
    <location>
        <begin position="303"/>
        <end position="322"/>
    </location>
</feature>
<dbReference type="NCBIfam" id="TIGR04370">
    <property type="entry name" value="glyco_rpt_poly"/>
    <property type="match status" value="1"/>
</dbReference>
<keyword evidence="1" id="KW-0472">Membrane</keyword>
<dbReference type="RefSeq" id="WP_009601057.1">
    <property type="nucleotide sequence ID" value="NZ_AEIU01000068.1"/>
</dbReference>
<comment type="caution">
    <text evidence="2">The sequence shown here is derived from an EMBL/GenBank/DDBJ whole genome shotgun (WGS) entry which is preliminary data.</text>
</comment>
<dbReference type="EMBL" id="AEIU01000068">
    <property type="protein sequence ID" value="EFP96987.1"/>
    <property type="molecule type" value="Genomic_DNA"/>
</dbReference>
<evidence type="ECO:0000313" key="2">
    <source>
        <dbReference type="EMBL" id="EFP96987.1"/>
    </source>
</evidence>
<feature type="transmembrane region" description="Helical" evidence="1">
    <location>
        <begin position="359"/>
        <end position="376"/>
    </location>
</feature>
<protein>
    <submittedName>
        <fullName evidence="2">Putative transmembrane protein</fullName>
    </submittedName>
</protein>
<feature type="transmembrane region" description="Helical" evidence="1">
    <location>
        <begin position="35"/>
        <end position="52"/>
    </location>
</feature>
<name>E3BJ61_9VIBR</name>